<dbReference type="SUPFAM" id="SSF52440">
    <property type="entry name" value="PreATP-grasp domain"/>
    <property type="match status" value="1"/>
</dbReference>
<dbReference type="Proteomes" id="UP000252174">
    <property type="component" value="Unassembled WGS sequence"/>
</dbReference>
<reference evidence="10 11" key="1">
    <citation type="submission" date="2018-07" db="EMBL/GenBank/DDBJ databases">
        <title>Genomic Encyclopedia of Type Strains, Phase IV (KMG-IV): sequencing the most valuable type-strain genomes for metagenomic binning, comparative biology and taxonomic classification.</title>
        <authorList>
            <person name="Goeker M."/>
        </authorList>
    </citation>
    <scope>NUCLEOTIDE SEQUENCE [LARGE SCALE GENOMIC DNA]</scope>
    <source>
        <strain evidence="10 11">DSM 100911</strain>
    </source>
</reference>
<evidence type="ECO:0000256" key="1">
    <source>
        <dbReference type="ARBA" id="ARBA00001953"/>
    </source>
</evidence>
<sequence>MFRKILIANRGEIACRIARTCERLGIAVAGVHSSADRDALHVDRIGESIEIGGAPATESYLRMDAVIAAARRTGAQAIHPGYGFLAENPAFARAVEAAGLVFIGPTPESIERLGDKAAAKHEARAAGVPVLGGSEQPSRDAAAIAATVRGMPLPVVLKAAAGGGGKGMRVVRTLDTLEADIASAMREGASAFGDPALIVEPFIEHGRHIEVQIAGDGKGNVIHLFERECTLQRRYQKLIEEAPASNLDAALRAALLSDAVRLGERLRYRGVGTVEFIVHDGQHHFLEVNPRLQVEHPVTEEVTGLDIVELMLRIAAGEGLPLRQQDLQVQGHAVEARVCAEDAAQNFMPSTGELVEVRFPASGVRVESGVRASMAVTPFYDPMLAKLIVHAPTRNAALDKLDWALGETQVLGVETNIAFLRRLLRLPDTRAATFHTRLVDEVLAEWRIATPSAPLHTIAAAAAWWLRAARTSAPDYGAWTALDVTGWQMHAGSDSITPLPALLVHSGGQTHEVRVGALAPDGEITVQVGAESVRLALTPLADGQWRLRRGDCYETLHIARKGEALFVQGGAGAFTLGMASYVNQVAAARKASGQLRTPMMGMILQTHVAVGDQVRAGDVVATMESMKMELRITAEHDGVVRSLNVQPGQMVERGLVVAVIEAEESGETGGAEKTEGAAA</sequence>
<organism evidence="10 11">
    <name type="scientific">Extensimonas vulgaris</name>
    <dbReference type="NCBI Taxonomy" id="1031594"/>
    <lineage>
        <taxon>Bacteria</taxon>
        <taxon>Pseudomonadati</taxon>
        <taxon>Pseudomonadota</taxon>
        <taxon>Betaproteobacteria</taxon>
        <taxon>Burkholderiales</taxon>
        <taxon>Comamonadaceae</taxon>
        <taxon>Extensimonas</taxon>
    </lineage>
</organism>
<keyword evidence="3 6" id="KW-0547">Nucleotide-binding</keyword>
<dbReference type="PANTHER" id="PTHR18866">
    <property type="entry name" value="CARBOXYLASE:PYRUVATE/ACETYL-COA/PROPIONYL-COA CARBOXYLASE"/>
    <property type="match status" value="1"/>
</dbReference>
<proteinExistence type="predicted"/>
<keyword evidence="5" id="KW-0092">Biotin</keyword>
<dbReference type="InterPro" id="IPR011054">
    <property type="entry name" value="Rudment_hybrid_motif"/>
</dbReference>
<accession>A0A369AQS0</accession>
<dbReference type="PROSITE" id="PS50975">
    <property type="entry name" value="ATP_GRASP"/>
    <property type="match status" value="1"/>
</dbReference>
<dbReference type="Gene3D" id="2.40.50.100">
    <property type="match status" value="1"/>
</dbReference>
<dbReference type="InterPro" id="IPR011761">
    <property type="entry name" value="ATP-grasp"/>
</dbReference>
<dbReference type="Pfam" id="PF00364">
    <property type="entry name" value="Biotin_lipoyl"/>
    <property type="match status" value="1"/>
</dbReference>
<dbReference type="InterPro" id="IPR050856">
    <property type="entry name" value="Biotin_carboxylase_complex"/>
</dbReference>
<dbReference type="Pfam" id="PF02785">
    <property type="entry name" value="Biotin_carb_C"/>
    <property type="match status" value="1"/>
</dbReference>
<dbReference type="GO" id="GO:0005524">
    <property type="term" value="F:ATP binding"/>
    <property type="evidence" value="ECO:0007669"/>
    <property type="project" value="UniProtKB-UniRule"/>
</dbReference>
<dbReference type="PANTHER" id="PTHR18866:SF33">
    <property type="entry name" value="METHYLCROTONOYL-COA CARBOXYLASE SUBUNIT ALPHA, MITOCHONDRIAL-RELATED"/>
    <property type="match status" value="1"/>
</dbReference>
<evidence type="ECO:0000256" key="4">
    <source>
        <dbReference type="ARBA" id="ARBA00022840"/>
    </source>
</evidence>
<dbReference type="InterPro" id="IPR000089">
    <property type="entry name" value="Biotin_lipoyl"/>
</dbReference>
<protein>
    <submittedName>
        <fullName evidence="10">3-methylcrotonyl-CoA carboxylase alpha subunit</fullName>
    </submittedName>
</protein>
<dbReference type="Pfam" id="PF02786">
    <property type="entry name" value="CPSase_L_D2"/>
    <property type="match status" value="1"/>
</dbReference>
<evidence type="ECO:0000259" key="7">
    <source>
        <dbReference type="PROSITE" id="PS50968"/>
    </source>
</evidence>
<dbReference type="Gene3D" id="3.30.470.20">
    <property type="entry name" value="ATP-grasp fold, B domain"/>
    <property type="match status" value="1"/>
</dbReference>
<dbReference type="CDD" id="cd06850">
    <property type="entry name" value="biotinyl_domain"/>
    <property type="match status" value="1"/>
</dbReference>
<dbReference type="InterPro" id="IPR016185">
    <property type="entry name" value="PreATP-grasp_dom_sf"/>
</dbReference>
<dbReference type="InterPro" id="IPR011764">
    <property type="entry name" value="Biotin_carboxylation_dom"/>
</dbReference>
<dbReference type="SUPFAM" id="SSF51230">
    <property type="entry name" value="Single hybrid motif"/>
    <property type="match status" value="1"/>
</dbReference>
<dbReference type="SMART" id="SM00878">
    <property type="entry name" value="Biotin_carb_C"/>
    <property type="match status" value="1"/>
</dbReference>
<dbReference type="PROSITE" id="PS50979">
    <property type="entry name" value="BC"/>
    <property type="match status" value="1"/>
</dbReference>
<evidence type="ECO:0000259" key="8">
    <source>
        <dbReference type="PROSITE" id="PS50975"/>
    </source>
</evidence>
<dbReference type="InterPro" id="IPR011053">
    <property type="entry name" value="Single_hybrid_motif"/>
</dbReference>
<keyword evidence="11" id="KW-1185">Reference proteome</keyword>
<dbReference type="EMBL" id="QPJU01000001">
    <property type="protein sequence ID" value="RCX11722.1"/>
    <property type="molecule type" value="Genomic_DNA"/>
</dbReference>
<dbReference type="InterPro" id="IPR005481">
    <property type="entry name" value="BC-like_N"/>
</dbReference>
<evidence type="ECO:0000259" key="9">
    <source>
        <dbReference type="PROSITE" id="PS50979"/>
    </source>
</evidence>
<evidence type="ECO:0000313" key="10">
    <source>
        <dbReference type="EMBL" id="RCX11722.1"/>
    </source>
</evidence>
<dbReference type="PROSITE" id="PS00867">
    <property type="entry name" value="CPSASE_2"/>
    <property type="match status" value="1"/>
</dbReference>
<dbReference type="InterPro" id="IPR005479">
    <property type="entry name" value="CPAse_ATP-bd"/>
</dbReference>
<evidence type="ECO:0000256" key="3">
    <source>
        <dbReference type="ARBA" id="ARBA00022741"/>
    </source>
</evidence>
<gene>
    <name evidence="10" type="ORF">DFR45_101251</name>
</gene>
<keyword evidence="2" id="KW-0436">Ligase</keyword>
<dbReference type="AlphaFoldDB" id="A0A369AQS0"/>
<dbReference type="RefSeq" id="WP_114481884.1">
    <property type="nucleotide sequence ID" value="NZ_QPJU01000001.1"/>
</dbReference>
<dbReference type="OrthoDB" id="8865511at2"/>
<keyword evidence="4 6" id="KW-0067">ATP-binding</keyword>
<dbReference type="GO" id="GO:0016874">
    <property type="term" value="F:ligase activity"/>
    <property type="evidence" value="ECO:0007669"/>
    <property type="project" value="UniProtKB-KW"/>
</dbReference>
<evidence type="ECO:0000313" key="11">
    <source>
        <dbReference type="Proteomes" id="UP000252174"/>
    </source>
</evidence>
<dbReference type="FunFam" id="3.40.50.20:FF:000010">
    <property type="entry name" value="Propionyl-CoA carboxylase subunit alpha"/>
    <property type="match status" value="1"/>
</dbReference>
<dbReference type="GO" id="GO:0046872">
    <property type="term" value="F:metal ion binding"/>
    <property type="evidence" value="ECO:0007669"/>
    <property type="project" value="InterPro"/>
</dbReference>
<evidence type="ECO:0000256" key="5">
    <source>
        <dbReference type="ARBA" id="ARBA00023267"/>
    </source>
</evidence>
<dbReference type="SUPFAM" id="SSF51246">
    <property type="entry name" value="Rudiment single hybrid motif"/>
    <property type="match status" value="1"/>
</dbReference>
<feature type="domain" description="Biotin carboxylation" evidence="9">
    <location>
        <begin position="1"/>
        <end position="444"/>
    </location>
</feature>
<evidence type="ECO:0000256" key="2">
    <source>
        <dbReference type="ARBA" id="ARBA00022598"/>
    </source>
</evidence>
<comment type="caution">
    <text evidence="10">The sequence shown here is derived from an EMBL/GenBank/DDBJ whole genome shotgun (WGS) entry which is preliminary data.</text>
</comment>
<dbReference type="SUPFAM" id="SSF56059">
    <property type="entry name" value="Glutathione synthetase ATP-binding domain-like"/>
    <property type="match status" value="1"/>
</dbReference>
<dbReference type="PROSITE" id="PS50968">
    <property type="entry name" value="BIOTINYL_LIPOYL"/>
    <property type="match status" value="1"/>
</dbReference>
<evidence type="ECO:0000256" key="6">
    <source>
        <dbReference type="PROSITE-ProRule" id="PRU00409"/>
    </source>
</evidence>
<feature type="domain" description="ATP-grasp" evidence="8">
    <location>
        <begin position="120"/>
        <end position="316"/>
    </location>
</feature>
<comment type="cofactor">
    <cofactor evidence="1">
        <name>biotin</name>
        <dbReference type="ChEBI" id="CHEBI:57586"/>
    </cofactor>
</comment>
<dbReference type="Pfam" id="PF00289">
    <property type="entry name" value="Biotin_carb_N"/>
    <property type="match status" value="1"/>
</dbReference>
<feature type="domain" description="Lipoyl-binding" evidence="7">
    <location>
        <begin position="586"/>
        <end position="661"/>
    </location>
</feature>
<dbReference type="InterPro" id="IPR005482">
    <property type="entry name" value="Biotin_COase_C"/>
</dbReference>
<name>A0A369AQS0_9BURK</name>